<dbReference type="OrthoDB" id="2576233at2759"/>
<accession>A0A8H6Y7B9</accession>
<evidence type="ECO:0000313" key="2">
    <source>
        <dbReference type="EMBL" id="KAF7353179.1"/>
    </source>
</evidence>
<evidence type="ECO:0000313" key="3">
    <source>
        <dbReference type="Proteomes" id="UP000623467"/>
    </source>
</evidence>
<gene>
    <name evidence="2" type="ORF">MSAN_01505500</name>
</gene>
<dbReference type="AlphaFoldDB" id="A0A8H6Y7B9"/>
<reference evidence="2" key="1">
    <citation type="submission" date="2020-05" db="EMBL/GenBank/DDBJ databases">
        <title>Mycena genomes resolve the evolution of fungal bioluminescence.</title>
        <authorList>
            <person name="Tsai I.J."/>
        </authorList>
    </citation>
    <scope>NUCLEOTIDE SEQUENCE</scope>
    <source>
        <strain evidence="2">160909Yilan</strain>
    </source>
</reference>
<evidence type="ECO:0000256" key="1">
    <source>
        <dbReference type="SAM" id="MobiDB-lite"/>
    </source>
</evidence>
<organism evidence="2 3">
    <name type="scientific">Mycena sanguinolenta</name>
    <dbReference type="NCBI Taxonomy" id="230812"/>
    <lineage>
        <taxon>Eukaryota</taxon>
        <taxon>Fungi</taxon>
        <taxon>Dikarya</taxon>
        <taxon>Basidiomycota</taxon>
        <taxon>Agaricomycotina</taxon>
        <taxon>Agaricomycetes</taxon>
        <taxon>Agaricomycetidae</taxon>
        <taxon>Agaricales</taxon>
        <taxon>Marasmiineae</taxon>
        <taxon>Mycenaceae</taxon>
        <taxon>Mycena</taxon>
    </lineage>
</organism>
<dbReference type="Proteomes" id="UP000623467">
    <property type="component" value="Unassembled WGS sequence"/>
</dbReference>
<dbReference type="InterPro" id="IPR041078">
    <property type="entry name" value="Plavaka"/>
</dbReference>
<feature type="region of interest" description="Disordered" evidence="1">
    <location>
        <begin position="1"/>
        <end position="58"/>
    </location>
</feature>
<protein>
    <submittedName>
        <fullName evidence="2">Uncharacterized protein</fullName>
    </submittedName>
</protein>
<dbReference type="EMBL" id="JACAZH010000012">
    <property type="protein sequence ID" value="KAF7353179.1"/>
    <property type="molecule type" value="Genomic_DNA"/>
</dbReference>
<keyword evidence="3" id="KW-1185">Reference proteome</keyword>
<proteinExistence type="predicted"/>
<name>A0A8H6Y7B9_9AGAR</name>
<sequence length="996" mass="112551">MRPCPGCGKKLESGRAYGNHFSTTSDPRCLQLRSDAEAEAQWTDSDEEDFGSDLRSDFPTGGGSFTGDFFGEDYTEEDFNYLSDDSMSDCGDEEDPIAADYAAAVDAQTGDGWEPARLPAQHIVESDESETLSETPPARERRKIAEDRFHKAPVVVKYPSDRAGEEISDQHSLSSEQRYSNALGKSSNIYTPFTSKMDWEFARWAKLRGSGSTAFTDLLKIEGVVEALGLSYRNSAELNTIIDAKLPGRPKFTRSEVVVSGEVFELYSRNIIECVRALFGDTEFAPYLFVVPERHYADQDKTIRLYHNMHTGKWWWSTQKAVEKDNPGATIIPILLSSDKTQLTMFGNKTAYPVYMTIGNIPKEIRRKPSRRAYILLAYLPTSRLGHIKNQAARRRSLANLFHACLSFITEPLREAGVTGISIASGDGKLRRGHPIVACYIGDYPEQLLVACVKTGSCPTGQTKHDDLGDGDLKCTLRNLSEILDALDTLDEGGTRYTQACTDAGIKPVVHPFWEKLPYTNIFLSITSDILHQLYQGIIKHLIQWLKESIGEAELDARCRRLPPNHNIRLFMKGISHLNRVTGREHDQISRFLLSLIIDVQLPGGLSPVRLVEAVRGILDFTYIAQYPMHTTETLAHLEESRMLFHRNKDIFVDLGIRENFNFPKLHSTAHYPDNIMNFGTSDNYNTEYTERPHIDLAKDAYRPTNRKDEFSQMTLWLERKEKILRHDQFIHWKARGSPAPPIIENLHPGIIYERQLSMSKHPTHKSVKFSTLETTYGASFFRDALSRYVVGLIEPELSAAQIEREANSFDVPFNAVPVFQRIKFTTSDPYAKRGTADSVVDSIHVQPQKVLQNGDIVPGRFDTALVNMGNGNKTGTEGYRIAQVRVVFTLPEHLAKTVFPPGIMPPKHLAYVEWFTAFKPQPEQHHLMYKVSRTLKNGDRLASIIPVGNIRRSIHLLPKFGPVAPSQWKSHMVLDQCSVFFANPWTDRHAYATLY</sequence>
<dbReference type="Pfam" id="PF18759">
    <property type="entry name" value="Plavaka"/>
    <property type="match status" value="1"/>
</dbReference>
<comment type="caution">
    <text evidence="2">The sequence shown here is derived from an EMBL/GenBank/DDBJ whole genome shotgun (WGS) entry which is preliminary data.</text>
</comment>